<feature type="compositionally biased region" description="Basic and acidic residues" evidence="1">
    <location>
        <begin position="15"/>
        <end position="31"/>
    </location>
</feature>
<proteinExistence type="predicted"/>
<feature type="compositionally biased region" description="Basic and acidic residues" evidence="1">
    <location>
        <begin position="167"/>
        <end position="176"/>
    </location>
</feature>
<dbReference type="AlphaFoldDB" id="A0A2G9UH24"/>
<gene>
    <name evidence="2" type="ORF">TELCIR_08611</name>
</gene>
<feature type="compositionally biased region" description="Basic residues" evidence="1">
    <location>
        <begin position="55"/>
        <end position="64"/>
    </location>
</feature>
<reference evidence="2 3" key="1">
    <citation type="submission" date="2015-09" db="EMBL/GenBank/DDBJ databases">
        <title>Draft genome of the parasitic nematode Teladorsagia circumcincta isolate WARC Sus (inbred).</title>
        <authorList>
            <person name="Mitreva M."/>
        </authorList>
    </citation>
    <scope>NUCLEOTIDE SEQUENCE [LARGE SCALE GENOMIC DNA]</scope>
    <source>
        <strain evidence="2 3">S</strain>
    </source>
</reference>
<organism evidence="2 3">
    <name type="scientific">Teladorsagia circumcincta</name>
    <name type="common">Brown stomach worm</name>
    <name type="synonym">Ostertagia circumcincta</name>
    <dbReference type="NCBI Taxonomy" id="45464"/>
    <lineage>
        <taxon>Eukaryota</taxon>
        <taxon>Metazoa</taxon>
        <taxon>Ecdysozoa</taxon>
        <taxon>Nematoda</taxon>
        <taxon>Chromadorea</taxon>
        <taxon>Rhabditida</taxon>
        <taxon>Rhabditina</taxon>
        <taxon>Rhabditomorpha</taxon>
        <taxon>Strongyloidea</taxon>
        <taxon>Trichostrongylidae</taxon>
        <taxon>Teladorsagia</taxon>
    </lineage>
</organism>
<feature type="compositionally biased region" description="Basic and acidic residues" evidence="1">
    <location>
        <begin position="147"/>
        <end position="156"/>
    </location>
</feature>
<keyword evidence="3" id="KW-1185">Reference proteome</keyword>
<evidence type="ECO:0000313" key="3">
    <source>
        <dbReference type="Proteomes" id="UP000230423"/>
    </source>
</evidence>
<protein>
    <submittedName>
        <fullName evidence="2">Uncharacterized protein</fullName>
    </submittedName>
</protein>
<dbReference type="EMBL" id="KZ346605">
    <property type="protein sequence ID" value="PIO69557.1"/>
    <property type="molecule type" value="Genomic_DNA"/>
</dbReference>
<sequence>MSSSDDDEPLAVVAEKVKQKSELIDKKSSKKDAKKRKIETDSSESESEDSDRDLKRRRRRKKRKPPLEDEYNSDEIPLGDMSGDGEDNADEKGSHDGEGAEVQQEESTSKEINAKVGEGDEAVSVAGSESGSEKEGTKPSTSSSDNCETRKDDLKTEKKRKLSTDSSSKDSARSENKPSSSSADESDKEVPDKAVC</sequence>
<feature type="compositionally biased region" description="Acidic residues" evidence="1">
    <location>
        <begin position="41"/>
        <end position="51"/>
    </location>
</feature>
<accession>A0A2G9UH24</accession>
<name>A0A2G9UH24_TELCI</name>
<dbReference type="Proteomes" id="UP000230423">
    <property type="component" value="Unassembled WGS sequence"/>
</dbReference>
<feature type="region of interest" description="Disordered" evidence="1">
    <location>
        <begin position="1"/>
        <end position="196"/>
    </location>
</feature>
<evidence type="ECO:0000256" key="1">
    <source>
        <dbReference type="SAM" id="MobiDB-lite"/>
    </source>
</evidence>
<evidence type="ECO:0000313" key="2">
    <source>
        <dbReference type="EMBL" id="PIO69557.1"/>
    </source>
</evidence>